<comment type="caution">
    <text evidence="2">The sequence shown here is derived from an EMBL/GenBank/DDBJ whole genome shotgun (WGS) entry which is preliminary data.</text>
</comment>
<evidence type="ECO:0000313" key="3">
    <source>
        <dbReference type="Proteomes" id="UP000801492"/>
    </source>
</evidence>
<proteinExistence type="predicted"/>
<evidence type="ECO:0000256" key="1">
    <source>
        <dbReference type="SAM" id="MobiDB-lite"/>
    </source>
</evidence>
<dbReference type="Proteomes" id="UP000801492">
    <property type="component" value="Unassembled WGS sequence"/>
</dbReference>
<feature type="compositionally biased region" description="Basic and acidic residues" evidence="1">
    <location>
        <begin position="49"/>
        <end position="70"/>
    </location>
</feature>
<reference evidence="2" key="1">
    <citation type="submission" date="2019-08" db="EMBL/GenBank/DDBJ databases">
        <title>The genome of the North American firefly Photinus pyralis.</title>
        <authorList>
            <consortium name="Photinus pyralis genome working group"/>
            <person name="Fallon T.R."/>
            <person name="Sander Lower S.E."/>
            <person name="Weng J.-K."/>
        </authorList>
    </citation>
    <scope>NUCLEOTIDE SEQUENCE</scope>
    <source>
        <strain evidence="2">TRF0915ILg1</strain>
        <tissue evidence="2">Whole body</tissue>
    </source>
</reference>
<feature type="compositionally biased region" description="Low complexity" evidence="1">
    <location>
        <begin position="83"/>
        <end position="97"/>
    </location>
</feature>
<feature type="compositionally biased region" description="Low complexity" evidence="1">
    <location>
        <begin position="163"/>
        <end position="173"/>
    </location>
</feature>
<sequence length="173" mass="19038">MKGFLDEQLSGSNIKIVASESPIALKSSEKLDHALSYSNEIEEAEMDNEAIKNDEYTPIEADKNNDHPAIEDEEDDDYIPLETNTSSDGNNSSIGNDEVMDDTSRVQKKRRKKAAFCKTPGPSLRGSADTNVLQLPELCEDEYCPFDQPSDTNEGDSDYKGMSSSPQVSTSMS</sequence>
<feature type="compositionally biased region" description="Basic residues" evidence="1">
    <location>
        <begin position="106"/>
        <end position="115"/>
    </location>
</feature>
<feature type="region of interest" description="Disordered" evidence="1">
    <location>
        <begin position="42"/>
        <end position="129"/>
    </location>
</feature>
<dbReference type="EMBL" id="VTPC01005189">
    <property type="protein sequence ID" value="KAF2896298.1"/>
    <property type="molecule type" value="Genomic_DNA"/>
</dbReference>
<keyword evidence="3" id="KW-1185">Reference proteome</keyword>
<gene>
    <name evidence="2" type="ORF">ILUMI_09878</name>
</gene>
<accession>A0A8K0D4A4</accession>
<protein>
    <submittedName>
        <fullName evidence="2">Uncharacterized protein</fullName>
    </submittedName>
</protein>
<evidence type="ECO:0000313" key="2">
    <source>
        <dbReference type="EMBL" id="KAF2896298.1"/>
    </source>
</evidence>
<dbReference type="AlphaFoldDB" id="A0A8K0D4A4"/>
<feature type="region of interest" description="Disordered" evidence="1">
    <location>
        <begin position="142"/>
        <end position="173"/>
    </location>
</feature>
<organism evidence="2 3">
    <name type="scientific">Ignelater luminosus</name>
    <name type="common">Cucubano</name>
    <name type="synonym">Pyrophorus luminosus</name>
    <dbReference type="NCBI Taxonomy" id="2038154"/>
    <lineage>
        <taxon>Eukaryota</taxon>
        <taxon>Metazoa</taxon>
        <taxon>Ecdysozoa</taxon>
        <taxon>Arthropoda</taxon>
        <taxon>Hexapoda</taxon>
        <taxon>Insecta</taxon>
        <taxon>Pterygota</taxon>
        <taxon>Neoptera</taxon>
        <taxon>Endopterygota</taxon>
        <taxon>Coleoptera</taxon>
        <taxon>Polyphaga</taxon>
        <taxon>Elateriformia</taxon>
        <taxon>Elateroidea</taxon>
        <taxon>Elateridae</taxon>
        <taxon>Agrypninae</taxon>
        <taxon>Pyrophorini</taxon>
        <taxon>Ignelater</taxon>
    </lineage>
</organism>
<name>A0A8K0D4A4_IGNLU</name>